<dbReference type="CDD" id="cd02870">
    <property type="entry name" value="PseudoU_synth_RsuA_like"/>
    <property type="match status" value="1"/>
</dbReference>
<keyword evidence="2 4" id="KW-0413">Isomerase</keyword>
<dbReference type="PROSITE" id="PS50889">
    <property type="entry name" value="S4"/>
    <property type="match status" value="1"/>
</dbReference>
<evidence type="ECO:0000256" key="2">
    <source>
        <dbReference type="ARBA" id="ARBA00023235"/>
    </source>
</evidence>
<comment type="caution">
    <text evidence="6">The sequence shown here is derived from an EMBL/GenBank/DDBJ whole genome shotgun (WGS) entry which is preliminary data.</text>
</comment>
<name>A0A8J6JE65_9FIRM</name>
<evidence type="ECO:0000259" key="5">
    <source>
        <dbReference type="SMART" id="SM00363"/>
    </source>
</evidence>
<dbReference type="Pfam" id="PF00849">
    <property type="entry name" value="PseudoU_synth_2"/>
    <property type="match status" value="1"/>
</dbReference>
<keyword evidence="7" id="KW-1185">Reference proteome</keyword>
<dbReference type="Gene3D" id="3.30.70.580">
    <property type="entry name" value="Pseudouridine synthase I, catalytic domain, N-terminal subdomain"/>
    <property type="match status" value="1"/>
</dbReference>
<evidence type="ECO:0000256" key="3">
    <source>
        <dbReference type="PROSITE-ProRule" id="PRU00182"/>
    </source>
</evidence>
<dbReference type="GO" id="GO:0000455">
    <property type="term" value="P:enzyme-directed rRNA pseudouridine synthesis"/>
    <property type="evidence" value="ECO:0007669"/>
    <property type="project" value="UniProtKB-ARBA"/>
</dbReference>
<accession>A0A8J6JE65</accession>
<dbReference type="InterPro" id="IPR002942">
    <property type="entry name" value="S4_RNA-bd"/>
</dbReference>
<organism evidence="6 7">
    <name type="scientific">Lawsonibacter faecis</name>
    <dbReference type="NCBI Taxonomy" id="2763052"/>
    <lineage>
        <taxon>Bacteria</taxon>
        <taxon>Bacillati</taxon>
        <taxon>Bacillota</taxon>
        <taxon>Clostridia</taxon>
        <taxon>Eubacteriales</taxon>
        <taxon>Oscillospiraceae</taxon>
        <taxon>Lawsonibacter</taxon>
    </lineage>
</organism>
<dbReference type="PROSITE" id="PS01149">
    <property type="entry name" value="PSI_RSU"/>
    <property type="match status" value="1"/>
</dbReference>
<evidence type="ECO:0000256" key="4">
    <source>
        <dbReference type="RuleBase" id="RU003887"/>
    </source>
</evidence>
<gene>
    <name evidence="6" type="ORF">H8S62_12915</name>
</gene>
<dbReference type="AlphaFoldDB" id="A0A8J6JE65"/>
<dbReference type="Pfam" id="PF01479">
    <property type="entry name" value="S4"/>
    <property type="match status" value="1"/>
</dbReference>
<feature type="domain" description="RNA-binding S4" evidence="5">
    <location>
        <begin position="3"/>
        <end position="61"/>
    </location>
</feature>
<dbReference type="Gene3D" id="3.30.70.1560">
    <property type="entry name" value="Alpha-L RNA-binding motif"/>
    <property type="match status" value="1"/>
</dbReference>
<dbReference type="PANTHER" id="PTHR47683:SF2">
    <property type="entry name" value="RNA-BINDING S4 DOMAIN-CONTAINING PROTEIN"/>
    <property type="match status" value="1"/>
</dbReference>
<proteinExistence type="inferred from homology"/>
<dbReference type="EMBL" id="JACOPQ010000010">
    <property type="protein sequence ID" value="MBC5737906.1"/>
    <property type="molecule type" value="Genomic_DNA"/>
</dbReference>
<dbReference type="InterPro" id="IPR006145">
    <property type="entry name" value="PsdUridine_synth_RsuA/RluA"/>
</dbReference>
<evidence type="ECO:0000256" key="1">
    <source>
        <dbReference type="ARBA" id="ARBA00008348"/>
    </source>
</evidence>
<dbReference type="InterPro" id="IPR050343">
    <property type="entry name" value="RsuA_PseudoU_synthase"/>
</dbReference>
<dbReference type="GO" id="GO:0003723">
    <property type="term" value="F:RNA binding"/>
    <property type="evidence" value="ECO:0007669"/>
    <property type="project" value="UniProtKB-KW"/>
</dbReference>
<dbReference type="InterPro" id="IPR042092">
    <property type="entry name" value="PsdUridine_s_RsuA/RluB/E/F_cat"/>
</dbReference>
<reference evidence="6" key="1">
    <citation type="submission" date="2020-08" db="EMBL/GenBank/DDBJ databases">
        <title>Genome public.</title>
        <authorList>
            <person name="Liu C."/>
            <person name="Sun Q."/>
        </authorList>
    </citation>
    <scope>NUCLEOTIDE SEQUENCE</scope>
    <source>
        <strain evidence="6">NSJ-52</strain>
    </source>
</reference>
<dbReference type="SMART" id="SM00363">
    <property type="entry name" value="S4"/>
    <property type="match status" value="1"/>
</dbReference>
<dbReference type="InterPro" id="IPR018496">
    <property type="entry name" value="PsdUridine_synth_RsuA/RluB_CS"/>
</dbReference>
<dbReference type="CDD" id="cd00165">
    <property type="entry name" value="S4"/>
    <property type="match status" value="1"/>
</dbReference>
<dbReference type="InterPro" id="IPR000748">
    <property type="entry name" value="PsdUridine_synth_RsuA/RluB/E/F"/>
</dbReference>
<keyword evidence="3" id="KW-0694">RNA-binding</keyword>
<dbReference type="SUPFAM" id="SSF55174">
    <property type="entry name" value="Alpha-L RNA-binding motif"/>
    <property type="match status" value="1"/>
</dbReference>
<dbReference type="Gene3D" id="3.10.290.10">
    <property type="entry name" value="RNA-binding S4 domain"/>
    <property type="match status" value="1"/>
</dbReference>
<dbReference type="Proteomes" id="UP000607645">
    <property type="component" value="Unassembled WGS sequence"/>
</dbReference>
<dbReference type="InterPro" id="IPR036986">
    <property type="entry name" value="S4_RNA-bd_sf"/>
</dbReference>
<dbReference type="FunFam" id="3.10.290.10:FF:000003">
    <property type="entry name" value="Pseudouridine synthase"/>
    <property type="match status" value="1"/>
</dbReference>
<dbReference type="GO" id="GO:0120159">
    <property type="term" value="F:rRNA pseudouridine synthase activity"/>
    <property type="evidence" value="ECO:0007669"/>
    <property type="project" value="UniProtKB-ARBA"/>
</dbReference>
<dbReference type="EC" id="5.4.99.-" evidence="4"/>
<dbReference type="InterPro" id="IPR020103">
    <property type="entry name" value="PsdUridine_synth_cat_dom_sf"/>
</dbReference>
<comment type="similarity">
    <text evidence="1 4">Belongs to the pseudouridine synthase RsuA family.</text>
</comment>
<evidence type="ECO:0000313" key="7">
    <source>
        <dbReference type="Proteomes" id="UP000607645"/>
    </source>
</evidence>
<sequence length="236" mass="25530">MEERLQKLLSACGVASRRTAEGYIEAGRVTVNGSVARLGDKADPARDRVEVDGKPVRPVGEHTYILLHKPRGYVTTLSDEKGRRTVAELVSACGARVWPVGRLDLDSEGLLLMTDDGELTHTLLHPSHGVEKEYLVSVTGDVDAALPILRGPMSLDGVPLAAAGVEVLRREGGGRACLSVVIHEGKNRQVRRMCAAAGLEVRRLKRVREGTLALGELPPGRWRRLTGEEVARLRGG</sequence>
<dbReference type="PANTHER" id="PTHR47683">
    <property type="entry name" value="PSEUDOURIDINE SYNTHASE FAMILY PROTEIN-RELATED"/>
    <property type="match status" value="1"/>
</dbReference>
<dbReference type="NCBIfam" id="TIGR00093">
    <property type="entry name" value="pseudouridine synthase"/>
    <property type="match status" value="1"/>
</dbReference>
<evidence type="ECO:0000313" key="6">
    <source>
        <dbReference type="EMBL" id="MBC5737906.1"/>
    </source>
</evidence>
<protein>
    <recommendedName>
        <fullName evidence="4">Pseudouridine synthase</fullName>
        <ecNumber evidence="4">5.4.99.-</ecNumber>
    </recommendedName>
</protein>
<dbReference type="RefSeq" id="WP_186919710.1">
    <property type="nucleotide sequence ID" value="NZ_JACOPQ010000010.1"/>
</dbReference>
<dbReference type="SUPFAM" id="SSF55120">
    <property type="entry name" value="Pseudouridine synthase"/>
    <property type="match status" value="1"/>
</dbReference>
<dbReference type="InterPro" id="IPR020094">
    <property type="entry name" value="TruA/RsuA/RluB/E/F_N"/>
</dbReference>